<organism evidence="3 4">
    <name type="scientific">Chitinophaga filiformis</name>
    <name type="common">Myxococcus filiformis</name>
    <name type="synonym">Flexibacter filiformis</name>
    <dbReference type="NCBI Taxonomy" id="104663"/>
    <lineage>
        <taxon>Bacteria</taxon>
        <taxon>Pseudomonadati</taxon>
        <taxon>Bacteroidota</taxon>
        <taxon>Chitinophagia</taxon>
        <taxon>Chitinophagales</taxon>
        <taxon>Chitinophagaceae</taxon>
        <taxon>Chitinophaga</taxon>
    </lineage>
</organism>
<evidence type="ECO:0000259" key="2">
    <source>
        <dbReference type="Pfam" id="PF20720"/>
    </source>
</evidence>
<dbReference type="InterPro" id="IPR027417">
    <property type="entry name" value="P-loop_NTPase"/>
</dbReference>
<dbReference type="RefSeq" id="WP_089830661.1">
    <property type="nucleotide sequence ID" value="NZ_FNBN01000002.1"/>
</dbReference>
<accession>A0A1G7MCF0</accession>
<feature type="domain" description="Novel STAND NTPase 3" evidence="2">
    <location>
        <begin position="173"/>
        <end position="331"/>
    </location>
</feature>
<protein>
    <submittedName>
        <fullName evidence="3">Restriction endonuclease</fullName>
    </submittedName>
</protein>
<sequence>MVNQYDFLNLSYSEFEELVKDLLSIEWGVRLESFAEGRDRGIDLRLNDPDSGTTIVQCKRYSKFLNLYAALKNEVAKIEFLNPQQYYVVTSVDLTVEQKEKIYAIFSKWMTSETNILGQRELNALLRKYPQAERNHFKLWLHSTHVLEAVVKSKVVNQSRFELQQIKDLLKVYVANDGFGAASEILSTNRYVIISGIPGIGKTTLARILSYYYLAHNEYEEFVYISESIDEAFELLKEGVKQVFLYDDFLGQSIEELRLERNEDKRLVAFIELVRTSKDKILIFTTREYILKDTQLRYELLDSPAINLSKCILGLRYYTFQIKARILHNHLCFSNLSEEYVREFGKPEIYQQIIYHKNYSPRLLSLYLHTPPQKSTTPGEFAQELLNMLEHPAGLWELPFQRHIKPFSRFLLLVFLTLGNSIYLEELSEAMQAFCNLHEKKYKLQFSQRAFKDAIKELEGSFIRTYVHYGWIRVRLQNGGVQDFLLDHFRHETEYLADIIKAAVFFNQLFFVFRTITNKAVYGEAQRITYPIVCTRELDLIRVQRLEKDFDNLKTSWHPGYPLLFQLDKLDEDTLINFYRLNTINNEFTAEHPLRGVIEELLFERFPTCEPLTIMQQVKYRTAYMNLVARLNYRLKLDGTNFVNDYFLAVDNLGDVIWNYWIVHRTFSREVQIFVSKDQYFRQRICSYLQIEVYLLPYRSFHAFLRILKHWNDIAPFPNLDWKKLTEAYNKKRRETGYSKIDKIEDVHHLDNERSMFEPEDISHLFQSLRQFERM</sequence>
<dbReference type="SUPFAM" id="SSF52540">
    <property type="entry name" value="P-loop containing nucleoside triphosphate hydrolases"/>
    <property type="match status" value="1"/>
</dbReference>
<dbReference type="Gene3D" id="3.40.1350.10">
    <property type="match status" value="1"/>
</dbReference>
<dbReference type="InterPro" id="IPR011856">
    <property type="entry name" value="tRNA_endonuc-like_dom_sf"/>
</dbReference>
<dbReference type="InterPro" id="IPR007560">
    <property type="entry name" value="Restrct_endonuc_IV_Mrr"/>
</dbReference>
<dbReference type="AlphaFoldDB" id="A0A1G7MCF0"/>
<dbReference type="OrthoDB" id="7820209at2"/>
<dbReference type="Proteomes" id="UP000199045">
    <property type="component" value="Unassembled WGS sequence"/>
</dbReference>
<dbReference type="InterPro" id="IPR049050">
    <property type="entry name" value="nSTAND3"/>
</dbReference>
<gene>
    <name evidence="3" type="ORF">SAMN04488121_102367</name>
</gene>
<dbReference type="STRING" id="104663.SAMN04488121_102367"/>
<dbReference type="EMBL" id="FNBN01000002">
    <property type="protein sequence ID" value="SDF59326.1"/>
    <property type="molecule type" value="Genomic_DNA"/>
</dbReference>
<dbReference type="GO" id="GO:0009307">
    <property type="term" value="P:DNA restriction-modification system"/>
    <property type="evidence" value="ECO:0007669"/>
    <property type="project" value="InterPro"/>
</dbReference>
<dbReference type="GO" id="GO:0003677">
    <property type="term" value="F:DNA binding"/>
    <property type="evidence" value="ECO:0007669"/>
    <property type="project" value="InterPro"/>
</dbReference>
<name>A0A1G7MCF0_CHIFI</name>
<keyword evidence="3" id="KW-0255">Endonuclease</keyword>
<feature type="domain" description="Restriction endonuclease type IV Mrr" evidence="1">
    <location>
        <begin position="9"/>
        <end position="63"/>
    </location>
</feature>
<keyword evidence="3" id="KW-0540">Nuclease</keyword>
<evidence type="ECO:0000313" key="4">
    <source>
        <dbReference type="Proteomes" id="UP000199045"/>
    </source>
</evidence>
<dbReference type="Gene3D" id="3.40.50.300">
    <property type="entry name" value="P-loop containing nucleotide triphosphate hydrolases"/>
    <property type="match status" value="1"/>
</dbReference>
<evidence type="ECO:0000259" key="1">
    <source>
        <dbReference type="Pfam" id="PF04471"/>
    </source>
</evidence>
<keyword evidence="3" id="KW-0378">Hydrolase</keyword>
<reference evidence="3 4" key="1">
    <citation type="submission" date="2016-10" db="EMBL/GenBank/DDBJ databases">
        <authorList>
            <person name="de Groot N.N."/>
        </authorList>
    </citation>
    <scope>NUCLEOTIDE SEQUENCE [LARGE SCALE GENOMIC DNA]</scope>
    <source>
        <strain evidence="3 4">DSM 527</strain>
    </source>
</reference>
<dbReference type="Pfam" id="PF20720">
    <property type="entry name" value="nSTAND3"/>
    <property type="match status" value="1"/>
</dbReference>
<proteinExistence type="predicted"/>
<dbReference type="Pfam" id="PF04471">
    <property type="entry name" value="Mrr_cat"/>
    <property type="match status" value="1"/>
</dbReference>
<dbReference type="GO" id="GO:0004519">
    <property type="term" value="F:endonuclease activity"/>
    <property type="evidence" value="ECO:0007669"/>
    <property type="project" value="UniProtKB-KW"/>
</dbReference>
<evidence type="ECO:0000313" key="3">
    <source>
        <dbReference type="EMBL" id="SDF59326.1"/>
    </source>
</evidence>